<name>A0ABQ9PQF0_9PEZI</name>
<evidence type="ECO:0000313" key="2">
    <source>
        <dbReference type="Proteomes" id="UP001169217"/>
    </source>
</evidence>
<reference evidence="1" key="1">
    <citation type="submission" date="2023-04" db="EMBL/GenBank/DDBJ databases">
        <title>Colletotrichum limetticola genome sequence.</title>
        <authorList>
            <person name="Baroncelli R."/>
        </authorList>
    </citation>
    <scope>NUCLEOTIDE SEQUENCE</scope>
    <source>
        <strain evidence="1">KLA-Anderson</strain>
    </source>
</reference>
<keyword evidence="2" id="KW-1185">Reference proteome</keyword>
<proteinExistence type="predicted"/>
<sequence>MEFSAHRQAQKRETIALRVGDGCKRLADRSSHDVQQDAPKAWIPTIAQSRKEWDLSAYSTYLAVWVLLCNVDSPVAGSEAAFKNSPGPGDRWKKESIFEYYG</sequence>
<evidence type="ECO:0000313" key="1">
    <source>
        <dbReference type="EMBL" id="KAK0373736.1"/>
    </source>
</evidence>
<accession>A0ABQ9PQF0</accession>
<gene>
    <name evidence="1" type="ORF">CLIM01_08914</name>
</gene>
<dbReference type="EMBL" id="JARUPT010000291">
    <property type="protein sequence ID" value="KAK0373736.1"/>
    <property type="molecule type" value="Genomic_DNA"/>
</dbReference>
<protein>
    <submittedName>
        <fullName evidence="1">Uncharacterized protein</fullName>
    </submittedName>
</protein>
<organism evidence="1 2">
    <name type="scientific">Colletotrichum limetticola</name>
    <dbReference type="NCBI Taxonomy" id="1209924"/>
    <lineage>
        <taxon>Eukaryota</taxon>
        <taxon>Fungi</taxon>
        <taxon>Dikarya</taxon>
        <taxon>Ascomycota</taxon>
        <taxon>Pezizomycotina</taxon>
        <taxon>Sordariomycetes</taxon>
        <taxon>Hypocreomycetidae</taxon>
        <taxon>Glomerellales</taxon>
        <taxon>Glomerellaceae</taxon>
        <taxon>Colletotrichum</taxon>
        <taxon>Colletotrichum acutatum species complex</taxon>
    </lineage>
</organism>
<dbReference type="Proteomes" id="UP001169217">
    <property type="component" value="Unassembled WGS sequence"/>
</dbReference>
<comment type="caution">
    <text evidence="1">The sequence shown here is derived from an EMBL/GenBank/DDBJ whole genome shotgun (WGS) entry which is preliminary data.</text>
</comment>